<evidence type="ECO:0000256" key="3">
    <source>
        <dbReference type="ARBA" id="ARBA00022475"/>
    </source>
</evidence>
<feature type="domain" description="MgtC/SapB/SrpB/YhiD N-terminal" evidence="8">
    <location>
        <begin position="23"/>
        <end position="152"/>
    </location>
</feature>
<dbReference type="PRINTS" id="PR01837">
    <property type="entry name" value="MGTCSAPBPROT"/>
</dbReference>
<feature type="transmembrane region" description="Helical" evidence="7">
    <location>
        <begin position="115"/>
        <end position="148"/>
    </location>
</feature>
<evidence type="ECO:0000256" key="2">
    <source>
        <dbReference type="ARBA" id="ARBA00009298"/>
    </source>
</evidence>
<evidence type="ECO:0000313" key="10">
    <source>
        <dbReference type="Proteomes" id="UP000324252"/>
    </source>
</evidence>
<sequence>MQDLFDELLATTALPLEVIVARLVGALVLCGLIGFERETRQRPAGLRTHMLVGLAAALYTLIMLEALVRSQAHTGQVAMDPLRLIEAVTSGVAFLAAGMIVFSQGKVRGLTTGTSLWLAAAIGLSAGWGMWSMALATTVLALIVIRLIKIAEEEAGGKPRDKD</sequence>
<dbReference type="Proteomes" id="UP000324252">
    <property type="component" value="Unassembled WGS sequence"/>
</dbReference>
<dbReference type="InterPro" id="IPR003416">
    <property type="entry name" value="MgtC/SapB/SrpB/YhiD_fam"/>
</dbReference>
<keyword evidence="10" id="KW-1185">Reference proteome</keyword>
<evidence type="ECO:0000256" key="1">
    <source>
        <dbReference type="ARBA" id="ARBA00004651"/>
    </source>
</evidence>
<reference evidence="9 10" key="1">
    <citation type="submission" date="2016-11" db="EMBL/GenBank/DDBJ databases">
        <authorList>
            <person name="Varghese N."/>
            <person name="Submissions S."/>
        </authorList>
    </citation>
    <scope>NUCLEOTIDE SEQUENCE [LARGE SCALE GENOMIC DNA]</scope>
    <source>
        <strain evidence="9 10">DSM 29620</strain>
    </source>
</reference>
<organism evidence="9 10">
    <name type="scientific">Lutimaribacter pacificus</name>
    <dbReference type="NCBI Taxonomy" id="391948"/>
    <lineage>
        <taxon>Bacteria</taxon>
        <taxon>Pseudomonadati</taxon>
        <taxon>Pseudomonadota</taxon>
        <taxon>Alphaproteobacteria</taxon>
        <taxon>Rhodobacterales</taxon>
        <taxon>Roseobacteraceae</taxon>
        <taxon>Lutimaribacter</taxon>
    </lineage>
</organism>
<comment type="similarity">
    <text evidence="2 7">Belongs to the MgtC/SapB family.</text>
</comment>
<dbReference type="PANTHER" id="PTHR33778">
    <property type="entry name" value="PROTEIN MGTC"/>
    <property type="match status" value="1"/>
</dbReference>
<name>A0A1H0M5V3_9RHOB</name>
<keyword evidence="6 7" id="KW-0472">Membrane</keyword>
<dbReference type="Pfam" id="PF02308">
    <property type="entry name" value="MgtC"/>
    <property type="match status" value="1"/>
</dbReference>
<dbReference type="PANTHER" id="PTHR33778:SF1">
    <property type="entry name" value="MAGNESIUM TRANSPORTER YHID-RELATED"/>
    <property type="match status" value="1"/>
</dbReference>
<evidence type="ECO:0000256" key="5">
    <source>
        <dbReference type="ARBA" id="ARBA00022989"/>
    </source>
</evidence>
<dbReference type="AlphaFoldDB" id="A0A1H0M5V3"/>
<feature type="transmembrane region" description="Helical" evidence="7">
    <location>
        <begin position="84"/>
        <end position="103"/>
    </location>
</feature>
<dbReference type="RefSeq" id="WP_149789367.1">
    <property type="nucleotide sequence ID" value="NZ_FNIO01000009.1"/>
</dbReference>
<dbReference type="GO" id="GO:0005886">
    <property type="term" value="C:plasma membrane"/>
    <property type="evidence" value="ECO:0007669"/>
    <property type="project" value="UniProtKB-SubCell"/>
</dbReference>
<dbReference type="OrthoDB" id="9811198at2"/>
<evidence type="ECO:0000256" key="6">
    <source>
        <dbReference type="ARBA" id="ARBA00023136"/>
    </source>
</evidence>
<evidence type="ECO:0000256" key="4">
    <source>
        <dbReference type="ARBA" id="ARBA00022692"/>
    </source>
</evidence>
<dbReference type="InterPro" id="IPR049177">
    <property type="entry name" value="MgtC_SapB_SrpB_YhiD_N"/>
</dbReference>
<keyword evidence="4 7" id="KW-0812">Transmembrane</keyword>
<feature type="transmembrane region" description="Helical" evidence="7">
    <location>
        <begin position="12"/>
        <end position="34"/>
    </location>
</feature>
<gene>
    <name evidence="9" type="ORF">SAMN05444142_10962</name>
</gene>
<evidence type="ECO:0000256" key="7">
    <source>
        <dbReference type="RuleBase" id="RU365041"/>
    </source>
</evidence>
<evidence type="ECO:0000259" key="8">
    <source>
        <dbReference type="Pfam" id="PF02308"/>
    </source>
</evidence>
<evidence type="ECO:0000313" key="9">
    <source>
        <dbReference type="EMBL" id="SHK78063.1"/>
    </source>
</evidence>
<feature type="transmembrane region" description="Helical" evidence="7">
    <location>
        <begin position="46"/>
        <end position="64"/>
    </location>
</feature>
<keyword evidence="3" id="KW-1003">Cell membrane</keyword>
<accession>A0A1H0M5V3</accession>
<dbReference type="EMBL" id="FQZZ01000009">
    <property type="protein sequence ID" value="SHK78063.1"/>
    <property type="molecule type" value="Genomic_DNA"/>
</dbReference>
<protein>
    <recommendedName>
        <fullName evidence="7">Protein MgtC</fullName>
    </recommendedName>
</protein>
<proteinExistence type="inferred from homology"/>
<keyword evidence="7" id="KW-0997">Cell inner membrane</keyword>
<keyword evidence="5 7" id="KW-1133">Transmembrane helix</keyword>
<comment type="subcellular location">
    <subcellularLocation>
        <location evidence="7">Cell inner membrane</location>
        <topology evidence="7">Multi-pass membrane protein</topology>
    </subcellularLocation>
    <subcellularLocation>
        <location evidence="1">Cell membrane</location>
        <topology evidence="1">Multi-pass membrane protein</topology>
    </subcellularLocation>
</comment>